<keyword evidence="2" id="KW-0175">Coiled coil</keyword>
<dbReference type="SUPFAM" id="SSF57845">
    <property type="entry name" value="B-box zinc-binding domain"/>
    <property type="match status" value="1"/>
</dbReference>
<feature type="coiled-coil region" evidence="2">
    <location>
        <begin position="147"/>
        <end position="177"/>
    </location>
</feature>
<feature type="compositionally biased region" description="Basic and acidic residues" evidence="3">
    <location>
        <begin position="264"/>
        <end position="278"/>
    </location>
</feature>
<evidence type="ECO:0000313" key="6">
    <source>
        <dbReference type="Proteomes" id="UP001146793"/>
    </source>
</evidence>
<keyword evidence="1" id="KW-0479">Metal-binding</keyword>
<feature type="compositionally biased region" description="Basic residues" evidence="3">
    <location>
        <begin position="1"/>
        <end position="20"/>
    </location>
</feature>
<dbReference type="Pfam" id="PF00643">
    <property type="entry name" value="zf-B_box"/>
    <property type="match status" value="1"/>
</dbReference>
<dbReference type="Gene3D" id="3.30.160.60">
    <property type="entry name" value="Classic Zinc Finger"/>
    <property type="match status" value="1"/>
</dbReference>
<dbReference type="EMBL" id="JANTQA010000057">
    <property type="protein sequence ID" value="KAJ3429203.1"/>
    <property type="molecule type" value="Genomic_DNA"/>
</dbReference>
<dbReference type="InterPro" id="IPR043136">
    <property type="entry name" value="B30.2/SPRY_sf"/>
</dbReference>
<feature type="domain" description="B box-type" evidence="4">
    <location>
        <begin position="87"/>
        <end position="128"/>
    </location>
</feature>
<dbReference type="InterPro" id="IPR000315">
    <property type="entry name" value="Znf_B-box"/>
</dbReference>
<sequence>MSSRKKNKKRKSKKNRKPKKQLKDITLPVECQVPKCQRCSKEKAYYVCTRCKVSFCKNCEDKVHTDFTKELHKKETKRVNEMRKIGIKRDLCQEHNKKLKLFCEDESKLICMECYDNCQQKKHSIISLRSGAKKLINDIQLIINEVIKSKKTNKQNIESMMEKKEKLQKLIKKNSEKIINDTEKLKLRIEEGKKQHLQLLKTINQDIEQKFSEMIKKETKEMKRKNKNLNDYKIIKELKKKNKKIQLINKSMNLLNDTKNMDLNNKKDSKLVKGEVNPKRKQNNSESTDGFEDATEYRNSDLEKPNNQIQISRKFNLEMKLRMKLTNKKNTVINTFSEWGVIYSKKKYTSGKHKIVIRIDNFPNSPMENNSIYLGVFDTSKRRDLINGAEWAGSFYYRTFWCYWNKKKLSMNRKFVTKLETEKIDKHLQNGDTFTIKLNMNSKKIFFKINNFDLGLAFDNLPDSVNFFVYLSSQEGKEKNQITWI</sequence>
<reference evidence="5" key="1">
    <citation type="submission" date="2022-08" db="EMBL/GenBank/DDBJ databases">
        <title>Novel sulphate-reducing endosymbionts in the free-living metamonad Anaeramoeba.</title>
        <authorList>
            <person name="Jerlstrom-Hultqvist J."/>
            <person name="Cepicka I."/>
            <person name="Gallot-Lavallee L."/>
            <person name="Salas-Leiva D."/>
            <person name="Curtis B.A."/>
            <person name="Zahonova K."/>
            <person name="Pipaliya S."/>
            <person name="Dacks J."/>
            <person name="Roger A.J."/>
        </authorList>
    </citation>
    <scope>NUCLEOTIDE SEQUENCE</scope>
    <source>
        <strain evidence="5">Busselton2</strain>
    </source>
</reference>
<evidence type="ECO:0000256" key="1">
    <source>
        <dbReference type="PROSITE-ProRule" id="PRU00024"/>
    </source>
</evidence>
<dbReference type="SUPFAM" id="SSF49899">
    <property type="entry name" value="Concanavalin A-like lectins/glucanases"/>
    <property type="match status" value="1"/>
</dbReference>
<gene>
    <name evidence="5" type="ORF">M0812_24546</name>
</gene>
<dbReference type="AlphaFoldDB" id="A0AAV7YHE2"/>
<organism evidence="5 6">
    <name type="scientific">Anaeramoeba flamelloides</name>
    <dbReference type="NCBI Taxonomy" id="1746091"/>
    <lineage>
        <taxon>Eukaryota</taxon>
        <taxon>Metamonada</taxon>
        <taxon>Anaeramoebidae</taxon>
        <taxon>Anaeramoeba</taxon>
    </lineage>
</organism>
<feature type="region of interest" description="Disordered" evidence="3">
    <location>
        <begin position="1"/>
        <end position="21"/>
    </location>
</feature>
<dbReference type="PROSITE" id="PS50119">
    <property type="entry name" value="ZF_BBOX"/>
    <property type="match status" value="1"/>
</dbReference>
<protein>
    <submittedName>
        <fullName evidence="5">Tripartite motif-containing protein</fullName>
    </submittedName>
</protein>
<keyword evidence="1" id="KW-0863">Zinc-finger</keyword>
<evidence type="ECO:0000256" key="2">
    <source>
        <dbReference type="SAM" id="Coils"/>
    </source>
</evidence>
<dbReference type="PANTHER" id="PTHR24103">
    <property type="entry name" value="E3 UBIQUITIN-PROTEIN LIGASE TRIM"/>
    <property type="match status" value="1"/>
</dbReference>
<feature type="region of interest" description="Disordered" evidence="3">
    <location>
        <begin position="259"/>
        <end position="303"/>
    </location>
</feature>
<proteinExistence type="predicted"/>
<dbReference type="InterPro" id="IPR013320">
    <property type="entry name" value="ConA-like_dom_sf"/>
</dbReference>
<dbReference type="InterPro" id="IPR050143">
    <property type="entry name" value="TRIM/RBCC"/>
</dbReference>
<accession>A0AAV7YHE2</accession>
<dbReference type="SMART" id="SM00336">
    <property type="entry name" value="BBOX"/>
    <property type="match status" value="2"/>
</dbReference>
<keyword evidence="1" id="KW-0862">Zinc</keyword>
<dbReference type="Proteomes" id="UP001146793">
    <property type="component" value="Unassembled WGS sequence"/>
</dbReference>
<dbReference type="CDD" id="cd19757">
    <property type="entry name" value="Bbox1"/>
    <property type="match status" value="1"/>
</dbReference>
<name>A0AAV7YHE2_9EUKA</name>
<dbReference type="GO" id="GO:0008270">
    <property type="term" value="F:zinc ion binding"/>
    <property type="evidence" value="ECO:0007669"/>
    <property type="project" value="UniProtKB-KW"/>
</dbReference>
<dbReference type="Gene3D" id="2.60.120.920">
    <property type="match status" value="1"/>
</dbReference>
<evidence type="ECO:0000259" key="4">
    <source>
        <dbReference type="PROSITE" id="PS50119"/>
    </source>
</evidence>
<comment type="caution">
    <text evidence="5">The sequence shown here is derived from an EMBL/GenBank/DDBJ whole genome shotgun (WGS) entry which is preliminary data.</text>
</comment>
<evidence type="ECO:0000256" key="3">
    <source>
        <dbReference type="SAM" id="MobiDB-lite"/>
    </source>
</evidence>
<evidence type="ECO:0000313" key="5">
    <source>
        <dbReference type="EMBL" id="KAJ3429203.1"/>
    </source>
</evidence>